<dbReference type="GO" id="GO:0052689">
    <property type="term" value="F:carboxylic ester hydrolase activity"/>
    <property type="evidence" value="ECO:0007669"/>
    <property type="project" value="UniProtKB-KW"/>
</dbReference>
<evidence type="ECO:0000256" key="4">
    <source>
        <dbReference type="ARBA" id="ARBA00023157"/>
    </source>
</evidence>
<gene>
    <name evidence="5" type="ORF">BZM27_53415</name>
</gene>
<keyword evidence="3" id="KW-0378">Hydrolase</keyword>
<dbReference type="InterPro" id="IPR011118">
    <property type="entry name" value="Tannase/feruloyl_esterase"/>
</dbReference>
<keyword evidence="1" id="KW-0719">Serine esterase</keyword>
<keyword evidence="4" id="KW-1015">Disulfide bond</keyword>
<keyword evidence="2" id="KW-0732">Signal</keyword>
<keyword evidence="6" id="KW-1185">Reference proteome</keyword>
<accession>A0A4R0X319</accession>
<comment type="caution">
    <text evidence="5">The sequence shown here is derived from an EMBL/GenBank/DDBJ whole genome shotgun (WGS) entry which is preliminary data.</text>
</comment>
<name>A0A4R0X319_9BURK</name>
<dbReference type="PANTHER" id="PTHR33938:SF15">
    <property type="entry name" value="FERULOYL ESTERASE B-RELATED"/>
    <property type="match status" value="1"/>
</dbReference>
<evidence type="ECO:0000256" key="1">
    <source>
        <dbReference type="ARBA" id="ARBA00022487"/>
    </source>
</evidence>
<organism evidence="5 6">
    <name type="scientific">Paraburkholderia steynii</name>
    <dbReference type="NCBI Taxonomy" id="1245441"/>
    <lineage>
        <taxon>Bacteria</taxon>
        <taxon>Pseudomonadati</taxon>
        <taxon>Pseudomonadota</taxon>
        <taxon>Betaproteobacteria</taxon>
        <taxon>Burkholderiales</taxon>
        <taxon>Burkholderiaceae</taxon>
        <taxon>Paraburkholderia</taxon>
    </lineage>
</organism>
<feature type="non-terminal residue" evidence="5">
    <location>
        <position position="1"/>
    </location>
</feature>
<dbReference type="AlphaFoldDB" id="A0A4R0X319"/>
<feature type="non-terminal residue" evidence="5">
    <location>
        <position position="292"/>
    </location>
</feature>
<evidence type="ECO:0000313" key="5">
    <source>
        <dbReference type="EMBL" id="TCG02765.1"/>
    </source>
</evidence>
<evidence type="ECO:0000256" key="2">
    <source>
        <dbReference type="ARBA" id="ARBA00022729"/>
    </source>
</evidence>
<protein>
    <recommendedName>
        <fullName evidence="7">Tannase</fullName>
    </recommendedName>
</protein>
<evidence type="ECO:0000313" key="6">
    <source>
        <dbReference type="Proteomes" id="UP000294200"/>
    </source>
</evidence>
<reference evidence="5 6" key="1">
    <citation type="submission" date="2017-02" db="EMBL/GenBank/DDBJ databases">
        <title>Paraburkholderia sophoroidis sp. nov. and Paraburkholderia steynii sp. nov. rhizobial symbionts of the fynbos legume Hypocalyptus sophoroides.</title>
        <authorList>
            <person name="Steenkamp E.T."/>
            <person name="Beukes C.W."/>
            <person name="Van Zyl E."/>
            <person name="Avontuur J."/>
            <person name="Chan W.Y."/>
            <person name="Hassen A."/>
            <person name="Palmer M."/>
            <person name="Mthombeni L."/>
            <person name="Phalane F."/>
            <person name="Sereme K."/>
            <person name="Venter S.N."/>
        </authorList>
    </citation>
    <scope>NUCLEOTIDE SEQUENCE [LARGE SCALE GENOMIC DNA]</scope>
    <source>
        <strain evidence="5 6">HC1.1ba</strain>
    </source>
</reference>
<evidence type="ECO:0008006" key="7">
    <source>
        <dbReference type="Google" id="ProtNLM"/>
    </source>
</evidence>
<dbReference type="Proteomes" id="UP000294200">
    <property type="component" value="Unassembled WGS sequence"/>
</dbReference>
<proteinExistence type="predicted"/>
<dbReference type="Pfam" id="PF07519">
    <property type="entry name" value="Tannase"/>
    <property type="match status" value="1"/>
</dbReference>
<evidence type="ECO:0000256" key="3">
    <source>
        <dbReference type="ARBA" id="ARBA00022801"/>
    </source>
</evidence>
<sequence>NRLIQKNTLRRGCSNFSLIAAQRFPTDYDGIISTFPASGITGLWLQMGRISKALLAPGGFVNAAKGAALQAAVIKQCDALDGVADGVIANPSACIFDPQTIRCPSGADTGDTCLSDAQINTMTVAGTPLVTNFDLANGIRSFPQYNAFAGADFWTADYYPETAWGASAADAVVEPGVIGKTSFYYSFSNDMLRFAVARDPGLSILNFNPADPGSLTARIQAVSALMDSTTTDLTQFQSRGGKLIFQHGQADQYIPAQLTIDYYNRLLSRFGQGPLRNALEITSRYAAFLERM</sequence>
<dbReference type="EMBL" id="MWML01000768">
    <property type="protein sequence ID" value="TCG02765.1"/>
    <property type="molecule type" value="Genomic_DNA"/>
</dbReference>
<dbReference type="PANTHER" id="PTHR33938">
    <property type="entry name" value="FERULOYL ESTERASE B-RELATED"/>
    <property type="match status" value="1"/>
</dbReference>